<dbReference type="Pfam" id="PF00505">
    <property type="entry name" value="HMG_box"/>
    <property type="match status" value="2"/>
</dbReference>
<keyword evidence="2" id="KW-0539">Nucleus</keyword>
<dbReference type="SMART" id="SM00398">
    <property type="entry name" value="HMG"/>
    <property type="match status" value="2"/>
</dbReference>
<reference evidence="5 6" key="1">
    <citation type="submission" date="2017-03" db="EMBL/GenBank/DDBJ databases">
        <title>An alternative strategy for trypanosome survival in the mammalian bloodstream revealed through genome and transcriptome analysis of the ubiquitous bovine parasite Trypanosoma (Megatrypanum) theileri.</title>
        <authorList>
            <person name="Kelly S."/>
            <person name="Ivens A."/>
            <person name="Mott A."/>
            <person name="O'Neill E."/>
            <person name="Emms D."/>
            <person name="Macleod O."/>
            <person name="Voorheis P."/>
            <person name="Matthews J."/>
            <person name="Matthews K."/>
            <person name="Carrington M."/>
        </authorList>
    </citation>
    <scope>NUCLEOTIDE SEQUENCE [LARGE SCALE GENOMIC DNA]</scope>
    <source>
        <strain evidence="5">Edinburgh</strain>
    </source>
</reference>
<evidence type="ECO:0000313" key="5">
    <source>
        <dbReference type="EMBL" id="ORC90144.1"/>
    </source>
</evidence>
<evidence type="ECO:0000256" key="2">
    <source>
        <dbReference type="PROSITE-ProRule" id="PRU00267"/>
    </source>
</evidence>
<dbReference type="Gene3D" id="1.10.30.10">
    <property type="entry name" value="High mobility group box domain"/>
    <property type="match status" value="2"/>
</dbReference>
<dbReference type="InterPro" id="IPR009071">
    <property type="entry name" value="HMG_box_dom"/>
</dbReference>
<organism evidence="5 6">
    <name type="scientific">Trypanosoma theileri</name>
    <dbReference type="NCBI Taxonomy" id="67003"/>
    <lineage>
        <taxon>Eukaryota</taxon>
        <taxon>Discoba</taxon>
        <taxon>Euglenozoa</taxon>
        <taxon>Kinetoplastea</taxon>
        <taxon>Metakinetoplastina</taxon>
        <taxon>Trypanosomatida</taxon>
        <taxon>Trypanosomatidae</taxon>
        <taxon>Trypanosoma</taxon>
    </lineage>
</organism>
<dbReference type="PROSITE" id="PS50118">
    <property type="entry name" value="HMG_BOX_2"/>
    <property type="match status" value="2"/>
</dbReference>
<feature type="compositionally biased region" description="Basic and acidic residues" evidence="3">
    <location>
        <begin position="73"/>
        <end position="82"/>
    </location>
</feature>
<dbReference type="PANTHER" id="PTHR48112:SF22">
    <property type="entry name" value="MITOCHONDRIAL TRANSCRIPTION FACTOR A, ISOFORM B"/>
    <property type="match status" value="1"/>
</dbReference>
<evidence type="ECO:0000256" key="1">
    <source>
        <dbReference type="ARBA" id="ARBA00023125"/>
    </source>
</evidence>
<proteinExistence type="predicted"/>
<dbReference type="GeneID" id="39984213"/>
<evidence type="ECO:0000259" key="4">
    <source>
        <dbReference type="PROSITE" id="PS50118"/>
    </source>
</evidence>
<protein>
    <submittedName>
        <fullName evidence="5">High mobility group protein</fullName>
    </submittedName>
</protein>
<dbReference type="Proteomes" id="UP000192257">
    <property type="component" value="Unassembled WGS sequence"/>
</dbReference>
<gene>
    <name evidence="5" type="ORF">TM35_000091940</name>
</gene>
<sequence length="270" mass="30707">MSSELASGPLPADIEEVVANIVREKGVGLLTYGDLRLLLEAKYHIEFASHRASLDEILGKLLQLPEFRKQVEKAEREKREASKIGGKGKKRSASAKQDEQETKKAKKEKKPDDYPKAALTAYILFGNDHRDKVKAENPDMKNTEIIQKLGKMWAESSDAVKLKYKNMAEEDKKRFERELSEYKKSGGEVFKRGGGKVKTKDENAPKRSMSAYFFFTSDFRKKNPDLSVTETAKAAGAAWKELSEEMRKPYEAMAQKDKERYQKEMAARSN</sequence>
<dbReference type="PANTHER" id="PTHR48112">
    <property type="entry name" value="HIGH MOBILITY GROUP PROTEIN DSP1"/>
    <property type="match status" value="1"/>
</dbReference>
<accession>A0A1X0NZM0</accession>
<dbReference type="EMBL" id="NBCO01000009">
    <property type="protein sequence ID" value="ORC90144.1"/>
    <property type="molecule type" value="Genomic_DNA"/>
</dbReference>
<keyword evidence="6" id="KW-1185">Reference proteome</keyword>
<dbReference type="SUPFAM" id="SSF47095">
    <property type="entry name" value="HMG-box"/>
    <property type="match status" value="2"/>
</dbReference>
<dbReference type="VEuPathDB" id="TriTrypDB:TM35_000091940"/>
<dbReference type="GO" id="GO:0003677">
    <property type="term" value="F:DNA binding"/>
    <property type="evidence" value="ECO:0007669"/>
    <property type="project" value="UniProtKB-UniRule"/>
</dbReference>
<name>A0A1X0NZM0_9TRYP</name>
<dbReference type="RefSeq" id="XP_028884210.1">
    <property type="nucleotide sequence ID" value="XM_029024433.1"/>
</dbReference>
<evidence type="ECO:0000256" key="3">
    <source>
        <dbReference type="SAM" id="MobiDB-lite"/>
    </source>
</evidence>
<feature type="compositionally biased region" description="Basic and acidic residues" evidence="3">
    <location>
        <begin position="96"/>
        <end position="113"/>
    </location>
</feature>
<dbReference type="GO" id="GO:0005634">
    <property type="term" value="C:nucleus"/>
    <property type="evidence" value="ECO:0007669"/>
    <property type="project" value="UniProtKB-UniRule"/>
</dbReference>
<feature type="DNA-binding region" description="HMG box" evidence="2">
    <location>
        <begin position="205"/>
        <end position="269"/>
    </location>
</feature>
<comment type="caution">
    <text evidence="5">The sequence shown here is derived from an EMBL/GenBank/DDBJ whole genome shotgun (WGS) entry which is preliminary data.</text>
</comment>
<keyword evidence="1 2" id="KW-0238">DNA-binding</keyword>
<dbReference type="InterPro" id="IPR050342">
    <property type="entry name" value="HMGB"/>
</dbReference>
<feature type="region of interest" description="Disordered" evidence="3">
    <location>
        <begin position="73"/>
        <end position="113"/>
    </location>
</feature>
<dbReference type="STRING" id="67003.A0A1X0NZM0"/>
<dbReference type="PRINTS" id="PR00886">
    <property type="entry name" value="HIGHMOBLTY12"/>
</dbReference>
<dbReference type="OrthoDB" id="1919336at2759"/>
<feature type="domain" description="HMG box" evidence="4">
    <location>
        <begin position="115"/>
        <end position="183"/>
    </location>
</feature>
<feature type="domain" description="HMG box" evidence="4">
    <location>
        <begin position="205"/>
        <end position="269"/>
    </location>
</feature>
<feature type="DNA-binding region" description="HMG box" evidence="2">
    <location>
        <begin position="115"/>
        <end position="183"/>
    </location>
</feature>
<evidence type="ECO:0000313" key="6">
    <source>
        <dbReference type="Proteomes" id="UP000192257"/>
    </source>
</evidence>
<dbReference type="AlphaFoldDB" id="A0A1X0NZM0"/>
<dbReference type="InterPro" id="IPR036910">
    <property type="entry name" value="HMG_box_dom_sf"/>
</dbReference>